<dbReference type="HOGENOM" id="CLU_079959_1_0_2"/>
<dbReference type="eggNOG" id="arCOG01037">
    <property type="taxonomic scope" value="Archaea"/>
</dbReference>
<dbReference type="Gene3D" id="3.40.50.300">
    <property type="entry name" value="P-loop containing nucleotide triphosphate hydrolases"/>
    <property type="match status" value="1"/>
</dbReference>
<keyword evidence="7 10" id="KW-0067">ATP-binding</keyword>
<evidence type="ECO:0000256" key="1">
    <source>
        <dbReference type="ARBA" id="ARBA00004496"/>
    </source>
</evidence>
<dbReference type="Proteomes" id="UP000001068">
    <property type="component" value="Chromosome"/>
</dbReference>
<protein>
    <recommendedName>
        <fullName evidence="10">Cytidylate kinase</fullName>
        <shortName evidence="10">CK</shortName>
        <ecNumber evidence="10">2.7.4.25</ecNumber>
    </recommendedName>
    <alternativeName>
        <fullName evidence="10">Cytidine monophosphate kinase</fullName>
        <shortName evidence="10">CMP kinase</shortName>
    </alternativeName>
</protein>
<reference evidence="11 12" key="2">
    <citation type="journal article" date="2011" name="Stand. Genomic Sci.">
        <title>Complete genome sequence of Desulfurococcus mucosus type strain (O7/1).</title>
        <authorList>
            <person name="Wirth R."/>
            <person name="Chertkov O."/>
            <person name="Held B."/>
            <person name="Lapidus A."/>
            <person name="Nolan M."/>
            <person name="Lucas S."/>
            <person name="Hammon N."/>
            <person name="Deshpande S."/>
            <person name="Cheng J.F."/>
            <person name="Tapia R."/>
            <person name="Han C."/>
            <person name="Goodwin L."/>
            <person name="Pitluck S."/>
            <person name="Liolios K."/>
            <person name="Ioanna P."/>
            <person name="Ivanova N."/>
            <person name="Mavromatis K."/>
            <person name="Mikhailova N."/>
            <person name="Pati A."/>
            <person name="Chen A."/>
            <person name="Palaniappan K."/>
            <person name="Land M."/>
            <person name="Hauser L."/>
            <person name="Chang Y.J."/>
            <person name="Jeffries C.D."/>
            <person name="Bilek Y."/>
            <person name="Hader T."/>
            <person name="Rohde M."/>
            <person name="Spring S."/>
            <person name="Sikorski J."/>
            <person name="Goker M."/>
            <person name="Woyke T."/>
            <person name="Bristow J."/>
            <person name="Eisen J.A."/>
            <person name="Markowitz V."/>
            <person name="Hugenholtz P."/>
            <person name="Kyrpides N.C."/>
            <person name="Klenk H.P."/>
        </authorList>
    </citation>
    <scope>NUCLEOTIDE SEQUENCE [LARGE SCALE GENOMIC DNA]</scope>
    <source>
        <strain evidence="12">ATCC 35584 / DSM 2162 / JCM 9187 / O7/1</strain>
    </source>
</reference>
<name>E8RAL4_DESM0</name>
<dbReference type="HAMAP" id="MF_00239">
    <property type="entry name" value="Cytidyl_kinase_type2"/>
    <property type="match status" value="1"/>
</dbReference>
<comment type="catalytic activity">
    <reaction evidence="8 10">
        <text>dCMP + ATP = dCDP + ADP</text>
        <dbReference type="Rhea" id="RHEA:25094"/>
        <dbReference type="ChEBI" id="CHEBI:30616"/>
        <dbReference type="ChEBI" id="CHEBI:57566"/>
        <dbReference type="ChEBI" id="CHEBI:58593"/>
        <dbReference type="ChEBI" id="CHEBI:456216"/>
        <dbReference type="EC" id="2.7.4.25"/>
    </reaction>
</comment>
<dbReference type="OrthoDB" id="31096at2157"/>
<dbReference type="Pfam" id="PF13207">
    <property type="entry name" value="AAA_17"/>
    <property type="match status" value="1"/>
</dbReference>
<keyword evidence="3 10" id="KW-0963">Cytoplasm</keyword>
<accession>E8RAL4</accession>
<dbReference type="GO" id="GO:0036431">
    <property type="term" value="F:dCMP kinase activity"/>
    <property type="evidence" value="ECO:0007669"/>
    <property type="project" value="InterPro"/>
</dbReference>
<dbReference type="EC" id="2.7.4.25" evidence="10"/>
<evidence type="ECO:0000256" key="8">
    <source>
        <dbReference type="ARBA" id="ARBA00047615"/>
    </source>
</evidence>
<evidence type="ECO:0000256" key="2">
    <source>
        <dbReference type="ARBA" id="ARBA00011005"/>
    </source>
</evidence>
<dbReference type="RefSeq" id="WP_013562672.1">
    <property type="nucleotide sequence ID" value="NC_014961.1"/>
</dbReference>
<dbReference type="GO" id="GO:0005524">
    <property type="term" value="F:ATP binding"/>
    <property type="evidence" value="ECO:0007669"/>
    <property type="project" value="UniProtKB-UniRule"/>
</dbReference>
<dbReference type="GO" id="GO:0005737">
    <property type="term" value="C:cytoplasm"/>
    <property type="evidence" value="ECO:0007669"/>
    <property type="project" value="UniProtKB-SubCell"/>
</dbReference>
<dbReference type="NCBIfam" id="TIGR02173">
    <property type="entry name" value="cyt_kin_arch"/>
    <property type="match status" value="1"/>
</dbReference>
<evidence type="ECO:0000256" key="6">
    <source>
        <dbReference type="ARBA" id="ARBA00022777"/>
    </source>
</evidence>
<comment type="subcellular location">
    <subcellularLocation>
        <location evidence="1 10">Cytoplasm</location>
    </subcellularLocation>
</comment>
<evidence type="ECO:0000256" key="7">
    <source>
        <dbReference type="ARBA" id="ARBA00022840"/>
    </source>
</evidence>
<dbReference type="AlphaFoldDB" id="E8RAL4"/>
<feature type="binding site" evidence="10">
    <location>
        <begin position="8"/>
        <end position="16"/>
    </location>
    <ligand>
        <name>ATP</name>
        <dbReference type="ChEBI" id="CHEBI:30616"/>
    </ligand>
</feature>
<gene>
    <name evidence="10" type="primary">cmk</name>
    <name evidence="11" type="ordered locus">Desmu_1153</name>
</gene>
<dbReference type="GO" id="GO:0006220">
    <property type="term" value="P:pyrimidine nucleotide metabolic process"/>
    <property type="evidence" value="ECO:0007669"/>
    <property type="project" value="UniProtKB-UniRule"/>
</dbReference>
<evidence type="ECO:0000256" key="9">
    <source>
        <dbReference type="ARBA" id="ARBA00048478"/>
    </source>
</evidence>
<reference evidence="12" key="1">
    <citation type="submission" date="2010-11" db="EMBL/GenBank/DDBJ databases">
        <title>The complete genome of Desulfurococcus mucosus DSM 2162.</title>
        <authorList>
            <consortium name="US DOE Joint Genome Institute (JGI-PGF)"/>
            <person name="Lucas S."/>
            <person name="Copeland A."/>
            <person name="Lapidus A."/>
            <person name="Bruce D."/>
            <person name="Goodwin L."/>
            <person name="Pitluck S."/>
            <person name="Kyrpides N."/>
            <person name="Mavromatis K."/>
            <person name="Pagani I."/>
            <person name="Ivanova N."/>
            <person name="Ovchinnikova G."/>
            <person name="Chertkov O."/>
            <person name="Held B."/>
            <person name="Brettin T."/>
            <person name="Detter J.C."/>
            <person name="Tapia R."/>
            <person name="Han C."/>
            <person name="Land M."/>
            <person name="Hauser L."/>
            <person name="Markowitz V."/>
            <person name="Cheng J.-F."/>
            <person name="Hugenholtz P."/>
            <person name="Woyke T."/>
            <person name="Wu D."/>
            <person name="Wirth R."/>
            <person name="Bilek Y."/>
            <person name="Hader T."/>
            <person name="Klenk H.-P."/>
            <person name="Eisen J.A."/>
        </authorList>
    </citation>
    <scope>NUCLEOTIDE SEQUENCE [LARGE SCALE GENOMIC DNA]</scope>
    <source>
        <strain evidence="12">ATCC 35584 / DSM 2162 / JCM 9187 / O7/1</strain>
    </source>
</reference>
<dbReference type="KEGG" id="dmu:Desmu_1153"/>
<comment type="similarity">
    <text evidence="2 10">Belongs to the cytidylate kinase family. Type 2 subfamily.</text>
</comment>
<evidence type="ECO:0000256" key="4">
    <source>
        <dbReference type="ARBA" id="ARBA00022679"/>
    </source>
</evidence>
<dbReference type="InterPro" id="IPR011892">
    <property type="entry name" value="Cyt_kin_arch"/>
</dbReference>
<dbReference type="InterPro" id="IPR027417">
    <property type="entry name" value="P-loop_NTPase"/>
</dbReference>
<evidence type="ECO:0000256" key="3">
    <source>
        <dbReference type="ARBA" id="ARBA00022490"/>
    </source>
</evidence>
<keyword evidence="6 10" id="KW-0418">Kinase</keyword>
<proteinExistence type="inferred from homology"/>
<dbReference type="GeneID" id="10153868"/>
<dbReference type="SUPFAM" id="SSF52540">
    <property type="entry name" value="P-loop containing nucleoside triphosphate hydrolases"/>
    <property type="match status" value="1"/>
</dbReference>
<keyword evidence="12" id="KW-1185">Reference proteome</keyword>
<evidence type="ECO:0000313" key="11">
    <source>
        <dbReference type="EMBL" id="ADV65450.1"/>
    </source>
</evidence>
<organism evidence="11 12">
    <name type="scientific">Desulfurococcus mucosus (strain ATCC 35584 / DSM 2162 / JCM 9187 / O7/1)</name>
    <dbReference type="NCBI Taxonomy" id="765177"/>
    <lineage>
        <taxon>Archaea</taxon>
        <taxon>Thermoproteota</taxon>
        <taxon>Thermoprotei</taxon>
        <taxon>Desulfurococcales</taxon>
        <taxon>Desulfurococcaceae</taxon>
        <taxon>Desulfurococcus</taxon>
    </lineage>
</organism>
<evidence type="ECO:0000256" key="5">
    <source>
        <dbReference type="ARBA" id="ARBA00022741"/>
    </source>
</evidence>
<dbReference type="CDD" id="cd02020">
    <property type="entry name" value="CMPK"/>
    <property type="match status" value="1"/>
</dbReference>
<dbReference type="EMBL" id="CP002363">
    <property type="protein sequence ID" value="ADV65450.1"/>
    <property type="molecule type" value="Genomic_DNA"/>
</dbReference>
<dbReference type="GO" id="GO:0036430">
    <property type="term" value="F:CMP kinase activity"/>
    <property type="evidence" value="ECO:0007669"/>
    <property type="project" value="RHEA"/>
</dbReference>
<keyword evidence="5 10" id="KW-0547">Nucleotide-binding</keyword>
<dbReference type="InterPro" id="IPR011994">
    <property type="entry name" value="Cytidylate_kinase_dom"/>
</dbReference>
<keyword evidence="4 10" id="KW-0808">Transferase</keyword>
<evidence type="ECO:0000313" key="12">
    <source>
        <dbReference type="Proteomes" id="UP000001068"/>
    </source>
</evidence>
<comment type="catalytic activity">
    <reaction evidence="9 10">
        <text>CMP + ATP = CDP + ADP</text>
        <dbReference type="Rhea" id="RHEA:11600"/>
        <dbReference type="ChEBI" id="CHEBI:30616"/>
        <dbReference type="ChEBI" id="CHEBI:58069"/>
        <dbReference type="ChEBI" id="CHEBI:60377"/>
        <dbReference type="ChEBI" id="CHEBI:456216"/>
        <dbReference type="EC" id="2.7.4.25"/>
    </reaction>
</comment>
<evidence type="ECO:0000256" key="10">
    <source>
        <dbReference type="HAMAP-Rule" id="MF_00239"/>
    </source>
</evidence>
<dbReference type="STRING" id="765177.Desmu_1153"/>
<sequence>MVKIVFSGPPGSGKTTQAKRVAEYYGFKYFSAGAVFREYAKRRNLTLEELSRIAMEDPSIDIEIDRLTLETVRGSDNIVVDGHLAAWIVSDIVDLRIYVTAPLSLRILRVAGRDNIPLNRALTETLVREYSQRRRFMEYYGLDIYDTSIFDVTINTKLIGVEEAFNIIKTTIDKVLKERTQ</sequence>